<dbReference type="InterPro" id="IPR012337">
    <property type="entry name" value="RNaseH-like_sf"/>
</dbReference>
<dbReference type="Pfam" id="PF13976">
    <property type="entry name" value="gag_pre-integrs"/>
    <property type="match status" value="1"/>
</dbReference>
<reference evidence="6" key="1">
    <citation type="submission" date="2020-06" db="EMBL/GenBank/DDBJ databases">
        <authorList>
            <person name="Li T."/>
            <person name="Hu X."/>
            <person name="Zhang T."/>
            <person name="Song X."/>
            <person name="Zhang H."/>
            <person name="Dai N."/>
            <person name="Sheng W."/>
            <person name="Hou X."/>
            <person name="Wei L."/>
        </authorList>
    </citation>
    <scope>NUCLEOTIDE SEQUENCE</scope>
    <source>
        <strain evidence="6">K16</strain>
        <tissue evidence="6">Leaf</tissue>
    </source>
</reference>
<keyword evidence="7" id="KW-1185">Reference proteome</keyword>
<keyword evidence="3" id="KW-0378">Hydrolase</keyword>
<keyword evidence="1" id="KW-0645">Protease</keyword>
<protein>
    <submittedName>
        <fullName evidence="6">Retrovirus-related Pol polyprotein from transposon TNT 1-94</fullName>
    </submittedName>
</protein>
<dbReference type="InterPro" id="IPR039537">
    <property type="entry name" value="Retrotran_Ty1/copia-like"/>
</dbReference>
<feature type="compositionally biased region" description="Acidic residues" evidence="4">
    <location>
        <begin position="531"/>
        <end position="540"/>
    </location>
</feature>
<feature type="domain" description="Integrase catalytic" evidence="5">
    <location>
        <begin position="293"/>
        <end position="465"/>
    </location>
</feature>
<feature type="region of interest" description="Disordered" evidence="4">
    <location>
        <begin position="525"/>
        <end position="573"/>
    </location>
</feature>
<accession>A0AAE1T6C4</accession>
<dbReference type="AlphaFoldDB" id="A0AAE1T6C4"/>
<evidence type="ECO:0000256" key="2">
    <source>
        <dbReference type="ARBA" id="ARBA00022723"/>
    </source>
</evidence>
<comment type="caution">
    <text evidence="6">The sequence shown here is derived from an EMBL/GenBank/DDBJ whole genome shotgun (WGS) entry which is preliminary data.</text>
</comment>
<dbReference type="PANTHER" id="PTHR42648">
    <property type="entry name" value="TRANSPOSASE, PUTATIVE-RELATED"/>
    <property type="match status" value="1"/>
</dbReference>
<evidence type="ECO:0000256" key="4">
    <source>
        <dbReference type="SAM" id="MobiDB-lite"/>
    </source>
</evidence>
<dbReference type="Pfam" id="PF22936">
    <property type="entry name" value="Pol_BBD"/>
    <property type="match status" value="1"/>
</dbReference>
<gene>
    <name evidence="6" type="ORF">Sango_2886100</name>
</gene>
<evidence type="ECO:0000256" key="3">
    <source>
        <dbReference type="ARBA" id="ARBA00022801"/>
    </source>
</evidence>
<dbReference type="EMBL" id="JACGWL010000723">
    <property type="protein sequence ID" value="KAK4382291.1"/>
    <property type="molecule type" value="Genomic_DNA"/>
</dbReference>
<dbReference type="InterPro" id="IPR036397">
    <property type="entry name" value="RNaseH_sf"/>
</dbReference>
<dbReference type="Proteomes" id="UP001289374">
    <property type="component" value="Unassembled WGS sequence"/>
</dbReference>
<dbReference type="GO" id="GO:0015074">
    <property type="term" value="P:DNA integration"/>
    <property type="evidence" value="ECO:0007669"/>
    <property type="project" value="InterPro"/>
</dbReference>
<proteinExistence type="predicted"/>
<evidence type="ECO:0000313" key="7">
    <source>
        <dbReference type="Proteomes" id="UP001289374"/>
    </source>
</evidence>
<sequence length="975" mass="110823">MKGILIQQKVFKAIDGKYADNVSDDKKLENDEYAYSSIILNLSDSVIKKYKLDLSKNIDENIDDFTKLIQDIKLTGDKNIDDYSPIVLLNAIPETYGDVKAAIKYGRDNVNLETVVSGLKSKEMDLKTNKPSQNQNEVNFVRVSMANEKLCDVKGFGDVCLIFESGFKLTLKNVRHVPDLCHNLISCAALEEEGLEGRWGKGIMKIMKGSLTVFKAEKRRNLYVCHVKYDLLAASVLNKNDSNLWHKRLGHISMKGLELLHKHGILSGSINEIDFCDDCILGKQHKVHFPSSSSPNPVTSSCVLDYVHADVWGPANVPSHGGNRFFLSIIDNFSRKVFVFLMKHKSEVFEKFKMWKSLVENQTGKKLKALRTDNGLEFCNQQFSELCQEFGIKRHRTTPYTPQQNGVAERMNRTLLNKVRCLLISSGLAKSFWGEALLTAAYLINRSPSVPLVGKVPEHVWSGKNVDLSSLRVKGYRLWLRNQTGFKVVISKDVTFNESEMPCLNNSSKTELDFPSMFNKVEGSKVNNQQGEEDSEETQQESENTRIETQNDSSSENIPSTHDYQLARDRDRRESRLPSRFRDFHLALNTESNEPSSYKEALESSDAKNWKNAMNEEIISLLKNKTWILVPKPENASIVDCKWVFKRKHEDNATRYKARLVAKGFTQKEGIDYTEIFSPVVKFTTVRIILALTAQFDWELKQMDVKTAFLHGLPHWEALKWLLRDSRRSTTSYVFTLCGACISWKSQLQNIVALSTTEAEYIATTEAFKEAIWLKGILTEIGTKHIDVRYHFIRDIVGKEIINLEKINSENNPADMVYVILCRFYCFGPRSRLAMMKLTSGHFWIWSKVEHVEILAQILTGPEAQFTGWRTPRLEPTGPPTPPTRPATRFGLSLLSNPNPSLTLHSLSADSSGLLVSPSLHYCRVLFLPPSRLPSRFLSSSLMDASVYIRLTVLSTNYRKAKPFSLLSHSVLREP</sequence>
<evidence type="ECO:0000259" key="5">
    <source>
        <dbReference type="PROSITE" id="PS50994"/>
    </source>
</evidence>
<dbReference type="GO" id="GO:0003676">
    <property type="term" value="F:nucleic acid binding"/>
    <property type="evidence" value="ECO:0007669"/>
    <property type="project" value="InterPro"/>
</dbReference>
<dbReference type="InterPro" id="IPR013103">
    <property type="entry name" value="RVT_2"/>
</dbReference>
<evidence type="ECO:0000313" key="6">
    <source>
        <dbReference type="EMBL" id="KAK4382291.1"/>
    </source>
</evidence>
<dbReference type="GO" id="GO:0008233">
    <property type="term" value="F:peptidase activity"/>
    <property type="evidence" value="ECO:0007669"/>
    <property type="project" value="UniProtKB-KW"/>
</dbReference>
<feature type="compositionally biased region" description="Polar residues" evidence="4">
    <location>
        <begin position="547"/>
        <end position="563"/>
    </location>
</feature>
<dbReference type="InterPro" id="IPR054722">
    <property type="entry name" value="PolX-like_BBD"/>
</dbReference>
<dbReference type="CDD" id="cd09272">
    <property type="entry name" value="RNase_HI_RT_Ty1"/>
    <property type="match status" value="1"/>
</dbReference>
<dbReference type="GO" id="GO:0046872">
    <property type="term" value="F:metal ion binding"/>
    <property type="evidence" value="ECO:0007669"/>
    <property type="project" value="UniProtKB-KW"/>
</dbReference>
<dbReference type="GO" id="GO:0006508">
    <property type="term" value="P:proteolysis"/>
    <property type="evidence" value="ECO:0007669"/>
    <property type="project" value="UniProtKB-KW"/>
</dbReference>
<dbReference type="Pfam" id="PF00665">
    <property type="entry name" value="rve"/>
    <property type="match status" value="1"/>
</dbReference>
<dbReference type="PANTHER" id="PTHR42648:SF28">
    <property type="entry name" value="TRANSPOSON-ENCODED PROTEIN WITH RIBONUCLEASE H-LIKE AND RETROVIRUS ZINC FINGER-LIKE DOMAINS"/>
    <property type="match status" value="1"/>
</dbReference>
<reference evidence="6" key="2">
    <citation type="journal article" date="2024" name="Plant">
        <title>Genomic evolution and insights into agronomic trait innovations of Sesamum species.</title>
        <authorList>
            <person name="Miao H."/>
            <person name="Wang L."/>
            <person name="Qu L."/>
            <person name="Liu H."/>
            <person name="Sun Y."/>
            <person name="Le M."/>
            <person name="Wang Q."/>
            <person name="Wei S."/>
            <person name="Zheng Y."/>
            <person name="Lin W."/>
            <person name="Duan Y."/>
            <person name="Cao H."/>
            <person name="Xiong S."/>
            <person name="Wang X."/>
            <person name="Wei L."/>
            <person name="Li C."/>
            <person name="Ma Q."/>
            <person name="Ju M."/>
            <person name="Zhao R."/>
            <person name="Li G."/>
            <person name="Mu C."/>
            <person name="Tian Q."/>
            <person name="Mei H."/>
            <person name="Zhang T."/>
            <person name="Gao T."/>
            <person name="Zhang H."/>
        </authorList>
    </citation>
    <scope>NUCLEOTIDE SEQUENCE</scope>
    <source>
        <strain evidence="6">K16</strain>
    </source>
</reference>
<dbReference type="SUPFAM" id="SSF53098">
    <property type="entry name" value="Ribonuclease H-like"/>
    <property type="match status" value="1"/>
</dbReference>
<dbReference type="InterPro" id="IPR025724">
    <property type="entry name" value="GAG-pre-integrase_dom"/>
</dbReference>
<dbReference type="Pfam" id="PF07727">
    <property type="entry name" value="RVT_2"/>
    <property type="match status" value="1"/>
</dbReference>
<dbReference type="PROSITE" id="PS50994">
    <property type="entry name" value="INTEGRASE"/>
    <property type="match status" value="1"/>
</dbReference>
<name>A0AAE1T6C4_9LAMI</name>
<organism evidence="6 7">
    <name type="scientific">Sesamum angolense</name>
    <dbReference type="NCBI Taxonomy" id="2727404"/>
    <lineage>
        <taxon>Eukaryota</taxon>
        <taxon>Viridiplantae</taxon>
        <taxon>Streptophyta</taxon>
        <taxon>Embryophyta</taxon>
        <taxon>Tracheophyta</taxon>
        <taxon>Spermatophyta</taxon>
        <taxon>Magnoliopsida</taxon>
        <taxon>eudicotyledons</taxon>
        <taxon>Gunneridae</taxon>
        <taxon>Pentapetalae</taxon>
        <taxon>asterids</taxon>
        <taxon>lamiids</taxon>
        <taxon>Lamiales</taxon>
        <taxon>Pedaliaceae</taxon>
        <taxon>Sesamum</taxon>
    </lineage>
</organism>
<evidence type="ECO:0000256" key="1">
    <source>
        <dbReference type="ARBA" id="ARBA00022670"/>
    </source>
</evidence>
<dbReference type="Gene3D" id="3.30.420.10">
    <property type="entry name" value="Ribonuclease H-like superfamily/Ribonuclease H"/>
    <property type="match status" value="1"/>
</dbReference>
<dbReference type="InterPro" id="IPR001584">
    <property type="entry name" value="Integrase_cat-core"/>
</dbReference>
<keyword evidence="2" id="KW-0479">Metal-binding</keyword>